<accession>A0A1S1Z582</accession>
<sequence length="553" mass="63820">MQFNRKLLITTFLGVLLFSCTKEEVESVIELTEDDLPSLNIKEVDYLRGTDTLEINLGEYANEQISIVDIKVSAEDKVLNVDHSTSDEKLLVFFDSKQLEDGEHNINLELSLNSELEIPSSNISQDILVDVDNYLPLFYIESDYFGLKDDEFISEFEYEGYLYKVINRTYAKKESFIIVDENLNPVSEVFDEDGSGMSHNLEIPSTAIGQNFLIYHFNSREYYDYAKKGDEVLTDSITDNRNLTIYTFPTQGEDFRMEKNNNFIGEKNDRTVVVAVAKGNDNNLEFVSQRSYSIESDDNYTYYSVRISDWYHSAENNTSESRNTVLIKDTTNEKGTKVILDFASEGDTIIVTKEALKLPTETEVDGIAFLQQCFPFNDLILVDHFKVVNEGNKYYLYEYMNLSSDKVSYFAGKEIKDNDNTSSFYSHVNSLNESFTPAFSFSKQQIEIKEDYISLLPVEHNSPYNIINSIDLLIDKPKEDNRTFYFRVNSFSRNNSKLTIPRNFSFANIEEVHSGKFKDFFNSSSKRVSFLSSSHFLANYRIDSFQIYQVKDL</sequence>
<name>A0A1S1Z582_FLAPC</name>
<protein>
    <submittedName>
        <fullName evidence="1">Uncharacterized protein</fullName>
    </submittedName>
</protein>
<dbReference type="OrthoDB" id="9824122at2"/>
<dbReference type="EMBL" id="JRYR02000001">
    <property type="protein sequence ID" value="OHX68313.1"/>
    <property type="molecule type" value="Genomic_DNA"/>
</dbReference>
<dbReference type="AlphaFoldDB" id="A0A1S1Z582"/>
<dbReference type="Proteomes" id="UP000179797">
    <property type="component" value="Unassembled WGS sequence"/>
</dbReference>
<reference evidence="1 2" key="1">
    <citation type="journal article" date="2012" name="Int. J. Syst. Evol. Microbiol.">
        <title>Flammeovirga pacifica sp. nov., isolated from deep-sea sediment.</title>
        <authorList>
            <person name="Xu H."/>
            <person name="Fu Y."/>
            <person name="Yang N."/>
            <person name="Ding Z."/>
            <person name="Lai Q."/>
            <person name="Zeng R."/>
        </authorList>
    </citation>
    <scope>NUCLEOTIDE SEQUENCE [LARGE SCALE GENOMIC DNA]</scope>
    <source>
        <strain evidence="2">DSM 24597 / LMG 26175 / WPAGA1</strain>
    </source>
</reference>
<evidence type="ECO:0000313" key="2">
    <source>
        <dbReference type="Proteomes" id="UP000179797"/>
    </source>
</evidence>
<evidence type="ECO:0000313" key="1">
    <source>
        <dbReference type="EMBL" id="OHX68313.1"/>
    </source>
</evidence>
<organism evidence="1 2">
    <name type="scientific">Flammeovirga pacifica</name>
    <dbReference type="NCBI Taxonomy" id="915059"/>
    <lineage>
        <taxon>Bacteria</taxon>
        <taxon>Pseudomonadati</taxon>
        <taxon>Bacteroidota</taxon>
        <taxon>Cytophagia</taxon>
        <taxon>Cytophagales</taxon>
        <taxon>Flammeovirgaceae</taxon>
        <taxon>Flammeovirga</taxon>
    </lineage>
</organism>
<proteinExistence type="predicted"/>
<keyword evidence="2" id="KW-1185">Reference proteome</keyword>
<gene>
    <name evidence="1" type="ORF">NH26_19150</name>
</gene>
<dbReference type="PROSITE" id="PS51257">
    <property type="entry name" value="PROKAR_LIPOPROTEIN"/>
    <property type="match status" value="1"/>
</dbReference>
<dbReference type="RefSeq" id="WP_044227054.1">
    <property type="nucleotide sequence ID" value="NZ_JRYR02000001.1"/>
</dbReference>
<comment type="caution">
    <text evidence="1">The sequence shown here is derived from an EMBL/GenBank/DDBJ whole genome shotgun (WGS) entry which is preliminary data.</text>
</comment>